<dbReference type="GO" id="GO:0022857">
    <property type="term" value="F:transmembrane transporter activity"/>
    <property type="evidence" value="ECO:0007669"/>
    <property type="project" value="TreeGrafter"/>
</dbReference>
<evidence type="ECO:0000313" key="2">
    <source>
        <dbReference type="Proteomes" id="UP000433406"/>
    </source>
</evidence>
<dbReference type="Proteomes" id="UP000433406">
    <property type="component" value="Unassembled WGS sequence"/>
</dbReference>
<comment type="caution">
    <text evidence="1">The sequence shown here is derived from an EMBL/GenBank/DDBJ whole genome shotgun (WGS) entry which is preliminary data.</text>
</comment>
<dbReference type="SUPFAM" id="SSF52540">
    <property type="entry name" value="P-loop containing nucleoside triphosphate hydrolases"/>
    <property type="match status" value="2"/>
</dbReference>
<dbReference type="RefSeq" id="WP_154614161.1">
    <property type="nucleotide sequence ID" value="NZ_CP053660.1"/>
</dbReference>
<sequence>MTISIDGLAVWLPGRGIAVGPLSFDIRGLTLLTGRSGTGASAVAGALGGALPAGALVRGSWTTKGVSIRYVGVSRLDLLLDLTVAEALGDAGPRAEQLWGSVTGLEDLGATLGDLDPATCAVLPALRGVLGSSVARDRGEPTLLVLDQPMTHLLPDLRVGLGRALRRCADGGVDICWVEHDLAVAVPQADHVVELLGGGDVVVLPAERWSPRTLPLPPEAALSRALGHPRAAWWDLEALGQHPAVSSAVPTVPPGAGRAHPALTTVPVPAVRAGVGHDLEVVVGETLGIVPGDGDRARALAVARRLAATLDAEPGPRPPLTWPAHVPLGRLARTWCGARGGDPAAALDRAARVAPVDHTRTLAQHSPGERRAVVWALSAASAQTEVLDQPEAGLDAEGRRLMATALRSENSATATVVVSHDPELLVRACHRLLVLPPADEGTEAQAVLGPPALVADHLPHPPALRRAGSRALRVRDVWKDAR</sequence>
<keyword evidence="2" id="KW-1185">Reference proteome</keyword>
<dbReference type="GO" id="GO:0005886">
    <property type="term" value="C:plasma membrane"/>
    <property type="evidence" value="ECO:0007669"/>
    <property type="project" value="TreeGrafter"/>
</dbReference>
<dbReference type="CDD" id="cd00267">
    <property type="entry name" value="ABC_ATPase"/>
    <property type="match status" value="1"/>
</dbReference>
<dbReference type="EMBL" id="WLCI01000005">
    <property type="protein sequence ID" value="MTB94340.1"/>
    <property type="molecule type" value="Genomic_DNA"/>
</dbReference>
<accession>A0A6I3J9E0</accession>
<protein>
    <recommendedName>
        <fullName evidence="3">ATP-binding cassette domain-containing protein</fullName>
    </recommendedName>
</protein>
<gene>
    <name evidence="1" type="ORF">GGQ22_04520</name>
</gene>
<evidence type="ECO:0008006" key="3">
    <source>
        <dbReference type="Google" id="ProtNLM"/>
    </source>
</evidence>
<dbReference type="Gene3D" id="3.40.50.300">
    <property type="entry name" value="P-loop containing nucleotide triphosphate hydrolases"/>
    <property type="match status" value="2"/>
</dbReference>
<dbReference type="InterPro" id="IPR015854">
    <property type="entry name" value="ABC_transpr_LolD-like"/>
</dbReference>
<dbReference type="InterPro" id="IPR027417">
    <property type="entry name" value="P-loop_NTPase"/>
</dbReference>
<dbReference type="AlphaFoldDB" id="A0A6I3J9E0"/>
<organism evidence="1 2">
    <name type="scientific">Nocardioides marmotae</name>
    <dbReference type="NCBI Taxonomy" id="2663857"/>
    <lineage>
        <taxon>Bacteria</taxon>
        <taxon>Bacillati</taxon>
        <taxon>Actinomycetota</taxon>
        <taxon>Actinomycetes</taxon>
        <taxon>Propionibacteriales</taxon>
        <taxon>Nocardioidaceae</taxon>
        <taxon>Nocardioides</taxon>
    </lineage>
</organism>
<name>A0A6I3J9E0_9ACTN</name>
<dbReference type="PANTHER" id="PTHR24220">
    <property type="entry name" value="IMPORT ATP-BINDING PROTEIN"/>
    <property type="match status" value="1"/>
</dbReference>
<proteinExistence type="predicted"/>
<evidence type="ECO:0000313" key="1">
    <source>
        <dbReference type="EMBL" id="MTB94340.1"/>
    </source>
</evidence>
<reference evidence="1 2" key="1">
    <citation type="submission" date="2019-10" db="EMBL/GenBank/DDBJ databases">
        <title>Nocardioides novel species isolated from the excrement of Marmot.</title>
        <authorList>
            <person name="Zhang G."/>
        </authorList>
    </citation>
    <scope>NUCLEOTIDE SEQUENCE [LARGE SCALE GENOMIC DNA]</scope>
    <source>
        <strain evidence="2">zg-579</strain>
    </source>
</reference>